<dbReference type="InterPro" id="IPR032465">
    <property type="entry name" value="ACMSD"/>
</dbReference>
<dbReference type="KEGG" id="ngg:RG540_CH22750"/>
<proteinExistence type="predicted"/>
<dbReference type="GO" id="GO:0019748">
    <property type="term" value="P:secondary metabolic process"/>
    <property type="evidence" value="ECO:0007669"/>
    <property type="project" value="TreeGrafter"/>
</dbReference>
<dbReference type="AlphaFoldDB" id="A0A068SQH5"/>
<dbReference type="eggNOG" id="COG2159">
    <property type="taxonomic scope" value="Bacteria"/>
</dbReference>
<keyword evidence="3" id="KW-0378">Hydrolase</keyword>
<dbReference type="InterPro" id="IPR032466">
    <property type="entry name" value="Metal_Hydrolase"/>
</dbReference>
<evidence type="ECO:0000313" key="3">
    <source>
        <dbReference type="EMBL" id="CDN48443.1"/>
    </source>
</evidence>
<keyword evidence="1" id="KW-0456">Lyase</keyword>
<keyword evidence="4" id="KW-1185">Reference proteome</keyword>
<accession>A0A068SQH5</accession>
<dbReference type="GeneID" id="24258032"/>
<evidence type="ECO:0000256" key="1">
    <source>
        <dbReference type="ARBA" id="ARBA00023239"/>
    </source>
</evidence>
<evidence type="ECO:0000313" key="4">
    <source>
        <dbReference type="Proteomes" id="UP000028181"/>
    </source>
</evidence>
<evidence type="ECO:0000259" key="2">
    <source>
        <dbReference type="Pfam" id="PF04909"/>
    </source>
</evidence>
<sequence>MDTAVTQQRPVLSQLGAIDCDVHPDAPLREDLLPYFDEYWREIVTTRDVDRLELTNFPTRTKPFFREDWKATEGKGVEKLRKNLLDPYGLKYAILNCVTAVHAIYDPYLATAVCRATNDWLKAEWLDRDPRLRASLVLPMQNPEAAVEEIERFADDKRFVQVLTLCMGEMPLGRRIYWPVYEAAQRHGFALGVHAGSAYRHAPSQSGFLSYLAEDYVHQVQGFATQVGSFVAEGVLGKFPDMKIVLIESGVSWLPGQMWRMSKDWRGARIEIPWVKEPPSALVRRQIRMTTQPFDAPRDPAELERIIEHLDCDDMLLFSTDYPHAQFEGDAAIPAGFPERLIDRLVRDNALATYPRLED</sequence>
<dbReference type="Proteomes" id="UP000028181">
    <property type="component" value="Chromosome I"/>
</dbReference>
<dbReference type="InterPro" id="IPR006680">
    <property type="entry name" value="Amidohydro-rel"/>
</dbReference>
<dbReference type="Pfam" id="PF04909">
    <property type="entry name" value="Amidohydro_2"/>
    <property type="match status" value="1"/>
</dbReference>
<feature type="domain" description="Amidohydrolase-related" evidence="2">
    <location>
        <begin position="18"/>
        <end position="355"/>
    </location>
</feature>
<name>A0A068SQH5_NEOGA</name>
<dbReference type="HOGENOM" id="CLU_039329_0_1_5"/>
<reference evidence="4" key="1">
    <citation type="journal article" date="2014" name="BMC Genomics">
        <title>Genome sequencing of two Neorhizobium galegae strains reveals a noeT gene responsible for the unusual acetylation of the nodulation factors.</title>
        <authorList>
            <person name="Osterman J."/>
            <person name="Marsh J."/>
            <person name="Laine P.K."/>
            <person name="Zeng Z."/>
            <person name="Alatalo E."/>
            <person name="Sullivan J.T."/>
            <person name="Young J.P."/>
            <person name="Thomas-Oates J."/>
            <person name="Paulin L."/>
            <person name="Lindstrom K."/>
        </authorList>
    </citation>
    <scope>NUCLEOTIDE SEQUENCE [LARGE SCALE GENOMIC DNA]</scope>
    <source>
        <strain evidence="4">HAMBI 540</strain>
    </source>
</reference>
<dbReference type="GO" id="GO:0016787">
    <property type="term" value="F:hydrolase activity"/>
    <property type="evidence" value="ECO:0007669"/>
    <property type="project" value="UniProtKB-KW"/>
</dbReference>
<dbReference type="Gene3D" id="3.20.20.140">
    <property type="entry name" value="Metal-dependent hydrolases"/>
    <property type="match status" value="1"/>
</dbReference>
<gene>
    <name evidence="3" type="ORF">RG540_CH22750</name>
</gene>
<organism evidence="3 4">
    <name type="scientific">Neorhizobium galegae bv. orientalis str. HAMBI 540</name>
    <dbReference type="NCBI Taxonomy" id="1028800"/>
    <lineage>
        <taxon>Bacteria</taxon>
        <taxon>Pseudomonadati</taxon>
        <taxon>Pseudomonadota</taxon>
        <taxon>Alphaproteobacteria</taxon>
        <taxon>Hyphomicrobiales</taxon>
        <taxon>Rhizobiaceae</taxon>
        <taxon>Rhizobium/Agrobacterium group</taxon>
        <taxon>Neorhizobium</taxon>
    </lineage>
</organism>
<protein>
    <submittedName>
        <fullName evidence="3">Putative TIM-barrel fold metal-dependent hydrolase</fullName>
    </submittedName>
</protein>
<dbReference type="RefSeq" id="WP_080724916.1">
    <property type="nucleotide sequence ID" value="NZ_HG938353.1"/>
</dbReference>
<dbReference type="OrthoDB" id="149172at2"/>
<dbReference type="EMBL" id="HG938353">
    <property type="protein sequence ID" value="CDN48443.1"/>
    <property type="molecule type" value="Genomic_DNA"/>
</dbReference>
<dbReference type="SUPFAM" id="SSF51556">
    <property type="entry name" value="Metallo-dependent hydrolases"/>
    <property type="match status" value="1"/>
</dbReference>
<dbReference type="GO" id="GO:0005737">
    <property type="term" value="C:cytoplasm"/>
    <property type="evidence" value="ECO:0007669"/>
    <property type="project" value="TreeGrafter"/>
</dbReference>
<dbReference type="PANTHER" id="PTHR21240:SF28">
    <property type="entry name" value="ISO-OROTATE DECARBOXYLASE (EUROFUNG)"/>
    <property type="match status" value="1"/>
</dbReference>
<dbReference type="PANTHER" id="PTHR21240">
    <property type="entry name" value="2-AMINO-3-CARBOXYLMUCONATE-6-SEMIALDEHYDE DECARBOXYLASE"/>
    <property type="match status" value="1"/>
</dbReference>
<dbReference type="GO" id="GO:0016831">
    <property type="term" value="F:carboxy-lyase activity"/>
    <property type="evidence" value="ECO:0007669"/>
    <property type="project" value="InterPro"/>
</dbReference>
<dbReference type="PATRIC" id="fig|1028800.3.peg.2303"/>